<protein>
    <submittedName>
        <fullName evidence="2">Uncharacterized protein</fullName>
    </submittedName>
</protein>
<gene>
    <name evidence="2" type="ORF">METZ01_LOCUS270697</name>
</gene>
<dbReference type="AlphaFoldDB" id="A0A382K2S6"/>
<name>A0A382K2S6_9ZZZZ</name>
<dbReference type="InterPro" id="IPR002110">
    <property type="entry name" value="Ankyrin_rpt"/>
</dbReference>
<dbReference type="EMBL" id="UINC01077586">
    <property type="protein sequence ID" value="SVC17843.1"/>
    <property type="molecule type" value="Genomic_DNA"/>
</dbReference>
<dbReference type="Gene3D" id="1.25.40.20">
    <property type="entry name" value="Ankyrin repeat-containing domain"/>
    <property type="match status" value="1"/>
</dbReference>
<feature type="region of interest" description="Disordered" evidence="1">
    <location>
        <begin position="31"/>
        <end position="88"/>
    </location>
</feature>
<sequence length="156" mass="16832">MILYRLTHIRLMKQLITTIAAVLLVGCGNSQQSTPLEEQPAEPVSEVPAQQSTPRAEAQPVEPIPAEAQPVEPIVETAQPSEDTKVANPKANRALMNAARDGNIEVLKQQLAAGADVNAKDDKGLTAFDWFKDEETAALLRKHGGKSAKELETEGK</sequence>
<dbReference type="PROSITE" id="PS50297">
    <property type="entry name" value="ANK_REP_REGION"/>
    <property type="match status" value="1"/>
</dbReference>
<accession>A0A382K2S6</accession>
<dbReference type="SUPFAM" id="SSF48403">
    <property type="entry name" value="Ankyrin repeat"/>
    <property type="match status" value="1"/>
</dbReference>
<dbReference type="PROSITE" id="PS51257">
    <property type="entry name" value="PROKAR_LIPOPROTEIN"/>
    <property type="match status" value="1"/>
</dbReference>
<dbReference type="InterPro" id="IPR036770">
    <property type="entry name" value="Ankyrin_rpt-contain_sf"/>
</dbReference>
<proteinExistence type="predicted"/>
<evidence type="ECO:0000313" key="2">
    <source>
        <dbReference type="EMBL" id="SVC17843.1"/>
    </source>
</evidence>
<organism evidence="2">
    <name type="scientific">marine metagenome</name>
    <dbReference type="NCBI Taxonomy" id="408172"/>
    <lineage>
        <taxon>unclassified sequences</taxon>
        <taxon>metagenomes</taxon>
        <taxon>ecological metagenomes</taxon>
    </lineage>
</organism>
<dbReference type="PROSITE" id="PS50088">
    <property type="entry name" value="ANK_REPEAT"/>
    <property type="match status" value="1"/>
</dbReference>
<evidence type="ECO:0000256" key="1">
    <source>
        <dbReference type="SAM" id="MobiDB-lite"/>
    </source>
</evidence>
<reference evidence="2" key="1">
    <citation type="submission" date="2018-05" db="EMBL/GenBank/DDBJ databases">
        <authorList>
            <person name="Lanie J.A."/>
            <person name="Ng W.-L."/>
            <person name="Kazmierczak K.M."/>
            <person name="Andrzejewski T.M."/>
            <person name="Davidsen T.M."/>
            <person name="Wayne K.J."/>
            <person name="Tettelin H."/>
            <person name="Glass J.I."/>
            <person name="Rusch D."/>
            <person name="Podicherti R."/>
            <person name="Tsui H.-C.T."/>
            <person name="Winkler M.E."/>
        </authorList>
    </citation>
    <scope>NUCLEOTIDE SEQUENCE</scope>
</reference>